<evidence type="ECO:0000259" key="8">
    <source>
        <dbReference type="Pfam" id="PF17189"/>
    </source>
</evidence>
<accession>A0A199XPU4</accession>
<dbReference type="SUPFAM" id="SSF51011">
    <property type="entry name" value="Glycosyl hydrolase domain"/>
    <property type="match status" value="1"/>
</dbReference>
<dbReference type="PANTHER" id="PTHR11069">
    <property type="entry name" value="GLUCOSYLCERAMIDASE"/>
    <property type="match status" value="1"/>
</dbReference>
<dbReference type="GO" id="GO:0045493">
    <property type="term" value="P:xylan catabolic process"/>
    <property type="evidence" value="ECO:0007669"/>
    <property type="project" value="UniProtKB-KW"/>
</dbReference>
<keyword evidence="2 6" id="KW-0732">Signal</keyword>
<evidence type="ECO:0000313" key="9">
    <source>
        <dbReference type="EMBL" id="OAZ03276.1"/>
    </source>
</evidence>
<keyword evidence="9" id="KW-0119">Carbohydrate metabolism</keyword>
<dbReference type="Pfam" id="PF02055">
    <property type="entry name" value="Glyco_hydro_30"/>
    <property type="match status" value="1"/>
</dbReference>
<dbReference type="InterPro" id="IPR033452">
    <property type="entry name" value="GH30_C"/>
</dbReference>
<evidence type="ECO:0000256" key="3">
    <source>
        <dbReference type="ARBA" id="ARBA00022801"/>
    </source>
</evidence>
<keyword evidence="9" id="KW-0624">Polysaccharide degradation</keyword>
<comment type="similarity">
    <text evidence="1 4">Belongs to the glycosyl hydrolase 30 family.</text>
</comment>
<dbReference type="Gene3D" id="2.60.40.1180">
    <property type="entry name" value="Golgi alpha-mannosidase II"/>
    <property type="match status" value="1"/>
</dbReference>
<dbReference type="EMBL" id="JMTM01000065">
    <property type="protein sequence ID" value="OAZ03276.1"/>
    <property type="molecule type" value="Genomic_DNA"/>
</dbReference>
<sequence>MKIYIKKITRYLLYSLAIAIQISCSSPSEGGDPTPTPTPTPNPPATKNEVDYWLTKGDQSIRLTKQNAILAFGTLPNAYATIEVNDTQTFQTIDGFGYTLTGGSADVINQLTPAKKKEVLQELYGASETSIGVSYIRISIGASDMNATPFTYNDLPAGDTDLTLSKFSLAPDKNGVIALLKEIQAINPAIKILATPWSAPLWMKDKASFVGGSLQTKYYGVYANYFVKYIQLMKAEGITIDAITPQNEPLHGGNNPSMVMTAVEQANFIKNNLGPAFKTAGITTKIIAYDHNCDNIQYANTIFSDAGAAPFVDGSAYHLYAGDISALSTIYNAFPTKNVYFTEQYTSSEGNFGGDLKWHVKNVIIGSMRNWSKNALEWNLANDGAFGPHTNGGCTTCKGALTINSSESFDRNVAYYIIAHASKFVPAGSTRIASNVVGNLNNVAFKTPAGKKVLIVENDGNTNETFNLKNSGKWVTITLDAGAVATFVW</sequence>
<evidence type="ECO:0000256" key="4">
    <source>
        <dbReference type="RuleBase" id="RU361188"/>
    </source>
</evidence>
<keyword evidence="10" id="KW-1185">Reference proteome</keyword>
<comment type="caution">
    <text evidence="9">The sequence shown here is derived from an EMBL/GenBank/DDBJ whole genome shotgun (WGS) entry which is preliminary data.</text>
</comment>
<reference evidence="9 10" key="1">
    <citation type="submission" date="2016-06" db="EMBL/GenBank/DDBJ databases">
        <title>Draft genome sequence of Flavobacterium succinicans strain DD5b.</title>
        <authorList>
            <person name="Poehlein A."/>
            <person name="Daniel R."/>
            <person name="Simeonova D.D."/>
        </authorList>
    </citation>
    <scope>NUCLEOTIDE SEQUENCE [LARGE SCALE GENOMIC DNA]</scope>
    <source>
        <strain evidence="9 10">DD5b</strain>
    </source>
</reference>
<feature type="chain" id="PRO_5008286755" evidence="6">
    <location>
        <begin position="31"/>
        <end position="489"/>
    </location>
</feature>
<dbReference type="GO" id="GO:0016020">
    <property type="term" value="C:membrane"/>
    <property type="evidence" value="ECO:0007669"/>
    <property type="project" value="GOC"/>
</dbReference>
<feature type="compositionally biased region" description="Pro residues" evidence="5">
    <location>
        <begin position="34"/>
        <end position="44"/>
    </location>
</feature>
<dbReference type="Pfam" id="PF17189">
    <property type="entry name" value="Glyco_hydro_30C"/>
    <property type="match status" value="1"/>
</dbReference>
<protein>
    <submittedName>
        <fullName evidence="9">Glucuronoxylanase XynC</fullName>
        <ecNumber evidence="9">3.2.1.136</ecNumber>
    </submittedName>
</protein>
<dbReference type="Proteomes" id="UP000093807">
    <property type="component" value="Unassembled WGS sequence"/>
</dbReference>
<dbReference type="GO" id="GO:0006680">
    <property type="term" value="P:glucosylceramide catabolic process"/>
    <property type="evidence" value="ECO:0007669"/>
    <property type="project" value="TreeGrafter"/>
</dbReference>
<dbReference type="RefSeq" id="WP_064716300.1">
    <property type="nucleotide sequence ID" value="NZ_JMTM01000065.1"/>
</dbReference>
<evidence type="ECO:0000259" key="7">
    <source>
        <dbReference type="Pfam" id="PF02055"/>
    </source>
</evidence>
<feature type="region of interest" description="Disordered" evidence="5">
    <location>
        <begin position="27"/>
        <end position="47"/>
    </location>
</feature>
<feature type="domain" description="Glycosyl hydrolase family 30 beta sandwich" evidence="8">
    <location>
        <begin position="428"/>
        <end position="487"/>
    </location>
</feature>
<organism evidence="9 10">
    <name type="scientific">Flavobacterium succinicans</name>
    <dbReference type="NCBI Taxonomy" id="29536"/>
    <lineage>
        <taxon>Bacteria</taxon>
        <taxon>Pseudomonadati</taxon>
        <taxon>Bacteroidota</taxon>
        <taxon>Flavobacteriia</taxon>
        <taxon>Flavobacteriales</taxon>
        <taxon>Flavobacteriaceae</taxon>
        <taxon>Flavobacterium</taxon>
    </lineage>
</organism>
<proteinExistence type="inferred from homology"/>
<feature type="domain" description="Glycosyl hydrolase family 30 TIM-barrel" evidence="7">
    <location>
        <begin position="93"/>
        <end position="425"/>
    </location>
</feature>
<gene>
    <name evidence="9" type="primary">xynC_1</name>
    <name evidence="9" type="ORF">FLB_25220</name>
</gene>
<dbReference type="OrthoDB" id="9806701at2"/>
<dbReference type="GO" id="GO:0004348">
    <property type="term" value="F:glucosylceramidase activity"/>
    <property type="evidence" value="ECO:0007669"/>
    <property type="project" value="InterPro"/>
</dbReference>
<name>A0A199XPU4_9FLAO</name>
<dbReference type="AlphaFoldDB" id="A0A199XPU4"/>
<keyword evidence="3 4" id="KW-0378">Hydrolase</keyword>
<dbReference type="InterPro" id="IPR001139">
    <property type="entry name" value="Glyco_hydro_30"/>
</dbReference>
<keyword evidence="4 9" id="KW-0326">Glycosidase</keyword>
<dbReference type="PANTHER" id="PTHR11069:SF23">
    <property type="entry name" value="LYSOSOMAL ACID GLUCOSYLCERAMIDASE"/>
    <property type="match status" value="1"/>
</dbReference>
<keyword evidence="9" id="KW-0858">Xylan degradation</keyword>
<feature type="signal peptide" evidence="6">
    <location>
        <begin position="1"/>
        <end position="30"/>
    </location>
</feature>
<dbReference type="EC" id="3.2.1.136" evidence="9"/>
<dbReference type="Gene3D" id="3.20.20.80">
    <property type="entry name" value="Glycosidases"/>
    <property type="match status" value="1"/>
</dbReference>
<dbReference type="GO" id="GO:0033940">
    <property type="term" value="F:glucuronoarabinoxylan endo-1,4-beta-xylanase activity"/>
    <property type="evidence" value="ECO:0007669"/>
    <property type="project" value="UniProtKB-EC"/>
</dbReference>
<dbReference type="InterPro" id="IPR033453">
    <property type="entry name" value="Glyco_hydro_30_TIM-barrel"/>
</dbReference>
<dbReference type="PATRIC" id="fig|29536.5.peg.2622"/>
<dbReference type="SUPFAM" id="SSF51445">
    <property type="entry name" value="(Trans)glycosidases"/>
    <property type="match status" value="1"/>
</dbReference>
<evidence type="ECO:0000256" key="5">
    <source>
        <dbReference type="SAM" id="MobiDB-lite"/>
    </source>
</evidence>
<evidence type="ECO:0000313" key="10">
    <source>
        <dbReference type="Proteomes" id="UP000093807"/>
    </source>
</evidence>
<dbReference type="InterPro" id="IPR017853">
    <property type="entry name" value="GH"/>
</dbReference>
<evidence type="ECO:0000256" key="6">
    <source>
        <dbReference type="SAM" id="SignalP"/>
    </source>
</evidence>
<evidence type="ECO:0000256" key="2">
    <source>
        <dbReference type="ARBA" id="ARBA00022729"/>
    </source>
</evidence>
<evidence type="ECO:0000256" key="1">
    <source>
        <dbReference type="ARBA" id="ARBA00005382"/>
    </source>
</evidence>
<dbReference type="InterPro" id="IPR013780">
    <property type="entry name" value="Glyco_hydro_b"/>
</dbReference>